<dbReference type="InterPro" id="IPR032466">
    <property type="entry name" value="Metal_Hydrolase"/>
</dbReference>
<dbReference type="SUPFAM" id="SSF51338">
    <property type="entry name" value="Composite domain of metallo-dependent hydrolases"/>
    <property type="match status" value="1"/>
</dbReference>
<protein>
    <submittedName>
        <fullName evidence="3">Amidohydrolase family protein</fullName>
    </submittedName>
</protein>
<dbReference type="InterPro" id="IPR011059">
    <property type="entry name" value="Metal-dep_hydrolase_composite"/>
</dbReference>
<evidence type="ECO:0000256" key="1">
    <source>
        <dbReference type="SAM" id="MobiDB-lite"/>
    </source>
</evidence>
<name>A0ABU7Z0B6_9GAMM</name>
<sequence>MLSCLALTAQAQDVLIRDATVHTGGAQGTLENTDVLVRNGRIAAIGAGLATPAGAQVVEAGDRPLTPTLFGGVTGIGIEEVSGERSTVDNTLALGAETHLMTVRPEFDVTLAFNPASILIPVNRIEGIGWTLIGAGSDEGGSIIGGQGAVMRLDGSVDPAGPNVLFVDLGSDAAELSGRSRAAQWMILDQLIDEARGRIAADANAALLTPAGRATLKKYLDGGGRVAVEVDRAADIRQLLRWSDRHGVEIAIVGGAEAWKLAPQLAAAKVPVFVDPLNNLPDSFDQIGASLENAARLDAAGVAVGFSQGGDASHNARKVRQLAGNAVANGLPWDDGLAGLTSVPARAFGVADELGSIAIGKRADLVLWSGDPLEVNAVALQVWMDGEPIEMRSRQTELRDRYLRQQAPRANGGLPRAYPAADSR</sequence>
<dbReference type="InterPro" id="IPR006680">
    <property type="entry name" value="Amidohydro-rel"/>
</dbReference>
<dbReference type="Gene3D" id="2.30.40.10">
    <property type="entry name" value="Urease, subunit C, domain 1"/>
    <property type="match status" value="1"/>
</dbReference>
<dbReference type="InterPro" id="IPR051781">
    <property type="entry name" value="Metallo-dep_Hydrolase"/>
</dbReference>
<dbReference type="Gene3D" id="3.20.20.140">
    <property type="entry name" value="Metal-dependent hydrolases"/>
    <property type="match status" value="1"/>
</dbReference>
<dbReference type="PANTHER" id="PTHR43135">
    <property type="entry name" value="ALPHA-D-RIBOSE 1-METHYLPHOSPHONATE 5-TRIPHOSPHATE DIPHOSPHATASE"/>
    <property type="match status" value="1"/>
</dbReference>
<organism evidence="3 4">
    <name type="scientific">Novilysobacter erysipheiresistens</name>
    <dbReference type="NCBI Taxonomy" id="1749332"/>
    <lineage>
        <taxon>Bacteria</taxon>
        <taxon>Pseudomonadati</taxon>
        <taxon>Pseudomonadota</taxon>
        <taxon>Gammaproteobacteria</taxon>
        <taxon>Lysobacterales</taxon>
        <taxon>Lysobacteraceae</taxon>
        <taxon>Novilysobacter</taxon>
    </lineage>
</organism>
<comment type="caution">
    <text evidence="3">The sequence shown here is derived from an EMBL/GenBank/DDBJ whole genome shotgun (WGS) entry which is preliminary data.</text>
</comment>
<dbReference type="SUPFAM" id="SSF51556">
    <property type="entry name" value="Metallo-dependent hydrolases"/>
    <property type="match status" value="1"/>
</dbReference>
<evidence type="ECO:0000259" key="2">
    <source>
        <dbReference type="Pfam" id="PF01979"/>
    </source>
</evidence>
<proteinExistence type="predicted"/>
<feature type="region of interest" description="Disordered" evidence="1">
    <location>
        <begin position="403"/>
        <end position="424"/>
    </location>
</feature>
<evidence type="ECO:0000313" key="4">
    <source>
        <dbReference type="Proteomes" id="UP001355056"/>
    </source>
</evidence>
<gene>
    <name evidence="3" type="ORF">SNE34_11195</name>
</gene>
<keyword evidence="4" id="KW-1185">Reference proteome</keyword>
<dbReference type="Pfam" id="PF01979">
    <property type="entry name" value="Amidohydro_1"/>
    <property type="match status" value="1"/>
</dbReference>
<dbReference type="PANTHER" id="PTHR43135:SF3">
    <property type="entry name" value="ALPHA-D-RIBOSE 1-METHYLPHOSPHONATE 5-TRIPHOSPHATE DIPHOSPHATASE"/>
    <property type="match status" value="1"/>
</dbReference>
<feature type="domain" description="Amidohydrolase-related" evidence="2">
    <location>
        <begin position="279"/>
        <end position="373"/>
    </location>
</feature>
<evidence type="ECO:0000313" key="3">
    <source>
        <dbReference type="EMBL" id="MEG3184574.1"/>
    </source>
</evidence>
<reference evidence="3 4" key="1">
    <citation type="journal article" date="2016" name="Int. J. Syst. Evol. Microbiol.">
        <title>Lysobacter erysipheiresistens sp. nov., an antagonist of powdery mildew, isolated from tobacco-cultivated soil.</title>
        <authorList>
            <person name="Xie B."/>
            <person name="Li T."/>
            <person name="Lin X."/>
            <person name="Wang C.J."/>
            <person name="Chen Y.J."/>
            <person name="Liu W.J."/>
            <person name="Zhao Z.W."/>
        </authorList>
    </citation>
    <scope>NUCLEOTIDE SEQUENCE [LARGE SCALE GENOMIC DNA]</scope>
    <source>
        <strain evidence="3 4">RS-LYSO-3</strain>
    </source>
</reference>
<dbReference type="EMBL" id="JAXGFP010000005">
    <property type="protein sequence ID" value="MEG3184574.1"/>
    <property type="molecule type" value="Genomic_DNA"/>
</dbReference>
<accession>A0ABU7Z0B6</accession>
<dbReference type="RefSeq" id="WP_332617325.1">
    <property type="nucleotide sequence ID" value="NZ_JAXGFP010000005.1"/>
</dbReference>
<dbReference type="Proteomes" id="UP001355056">
    <property type="component" value="Unassembled WGS sequence"/>
</dbReference>